<dbReference type="Proteomes" id="UP000196240">
    <property type="component" value="Unassembled WGS sequence"/>
</dbReference>
<proteinExistence type="inferred from homology"/>
<sequence precursor="true">MKDINMKKLLTALTLTALTSTVVNAAGYGVVDLERVVENSSYLKQQNSNFQQKIQPQSTKLDQLSKELQDLQQRLQTGDKLSAADKQKMVTQYQTKMNEFNTLQQTMQSSVQSSIQQVRTVFDGRVKQVAEQLRKENQLDVVLNKNSALAYDAKYDLTDKMIQKVNAIK</sequence>
<dbReference type="SMART" id="SM00935">
    <property type="entry name" value="OmpH"/>
    <property type="match status" value="1"/>
</dbReference>
<evidence type="ECO:0000256" key="3">
    <source>
        <dbReference type="SAM" id="Coils"/>
    </source>
</evidence>
<dbReference type="Gene3D" id="3.30.910.20">
    <property type="entry name" value="Skp domain"/>
    <property type="match status" value="1"/>
</dbReference>
<dbReference type="PANTHER" id="PTHR35089">
    <property type="entry name" value="CHAPERONE PROTEIN SKP"/>
    <property type="match status" value="1"/>
</dbReference>
<evidence type="ECO:0000256" key="1">
    <source>
        <dbReference type="ARBA" id="ARBA00009091"/>
    </source>
</evidence>
<reference evidence="5 6" key="1">
    <citation type="submission" date="2017-02" db="EMBL/GenBank/DDBJ databases">
        <authorList>
            <person name="Peterson S.W."/>
        </authorList>
    </citation>
    <scope>NUCLEOTIDE SEQUENCE [LARGE SCALE GENOMIC DNA]</scope>
    <source>
        <strain evidence="5">C6</strain>
    </source>
</reference>
<dbReference type="Pfam" id="PF03938">
    <property type="entry name" value="OmpH"/>
    <property type="match status" value="1"/>
</dbReference>
<organism evidence="5 6">
    <name type="scientific">Acinetobacter johnsonii</name>
    <dbReference type="NCBI Taxonomy" id="40214"/>
    <lineage>
        <taxon>Bacteria</taxon>
        <taxon>Pseudomonadati</taxon>
        <taxon>Pseudomonadota</taxon>
        <taxon>Gammaproteobacteria</taxon>
        <taxon>Moraxellales</taxon>
        <taxon>Moraxellaceae</taxon>
        <taxon>Acinetobacter</taxon>
    </lineage>
</organism>
<gene>
    <name evidence="5" type="ORF">ACNJC6_01614</name>
</gene>
<dbReference type="GO" id="GO:0005829">
    <property type="term" value="C:cytosol"/>
    <property type="evidence" value="ECO:0007669"/>
    <property type="project" value="TreeGrafter"/>
</dbReference>
<evidence type="ECO:0000256" key="4">
    <source>
        <dbReference type="SAM" id="SignalP"/>
    </source>
</evidence>
<feature type="signal peptide" evidence="4">
    <location>
        <begin position="1"/>
        <end position="25"/>
    </location>
</feature>
<keyword evidence="2 4" id="KW-0732">Signal</keyword>
<comment type="similarity">
    <text evidence="1">Belongs to the Skp family.</text>
</comment>
<evidence type="ECO:0000313" key="5">
    <source>
        <dbReference type="EMBL" id="SJX21985.1"/>
    </source>
</evidence>
<protein>
    <submittedName>
        <fullName evidence="5">Periplasmic chaperone</fullName>
    </submittedName>
</protein>
<dbReference type="GO" id="GO:0050821">
    <property type="term" value="P:protein stabilization"/>
    <property type="evidence" value="ECO:0007669"/>
    <property type="project" value="TreeGrafter"/>
</dbReference>
<dbReference type="GO" id="GO:0051082">
    <property type="term" value="F:unfolded protein binding"/>
    <property type="evidence" value="ECO:0007669"/>
    <property type="project" value="InterPro"/>
</dbReference>
<dbReference type="EMBL" id="FUUY01000004">
    <property type="protein sequence ID" value="SJX21985.1"/>
    <property type="molecule type" value="Genomic_DNA"/>
</dbReference>
<feature type="coiled-coil region" evidence="3">
    <location>
        <begin position="54"/>
        <end position="81"/>
    </location>
</feature>
<dbReference type="PANTHER" id="PTHR35089:SF1">
    <property type="entry name" value="CHAPERONE PROTEIN SKP"/>
    <property type="match status" value="1"/>
</dbReference>
<accession>A0A1R7QCH3</accession>
<feature type="chain" id="PRO_5013363222" evidence="4">
    <location>
        <begin position="26"/>
        <end position="169"/>
    </location>
</feature>
<dbReference type="InterPro" id="IPR024930">
    <property type="entry name" value="Skp_dom_sf"/>
</dbReference>
<dbReference type="SUPFAM" id="SSF111384">
    <property type="entry name" value="OmpH-like"/>
    <property type="match status" value="1"/>
</dbReference>
<dbReference type="AlphaFoldDB" id="A0A1R7QCH3"/>
<evidence type="ECO:0000313" key="6">
    <source>
        <dbReference type="Proteomes" id="UP000196240"/>
    </source>
</evidence>
<keyword evidence="3" id="KW-0175">Coiled coil</keyword>
<name>A0A1R7QCH3_ACIJO</name>
<evidence type="ECO:0000256" key="2">
    <source>
        <dbReference type="ARBA" id="ARBA00022729"/>
    </source>
</evidence>
<dbReference type="InterPro" id="IPR005632">
    <property type="entry name" value="Chaperone_Skp"/>
</dbReference>